<evidence type="ECO:0000256" key="1">
    <source>
        <dbReference type="ARBA" id="ARBA00004651"/>
    </source>
</evidence>
<keyword evidence="5 9" id="KW-0297">G-protein coupled receptor</keyword>
<evidence type="ECO:0000313" key="15">
    <source>
        <dbReference type="Proteomes" id="UP000663879"/>
    </source>
</evidence>
<name>A0A813MA87_9BILA</name>
<comment type="subcellular location">
    <subcellularLocation>
        <location evidence="1">Cell membrane</location>
        <topology evidence="1">Multi-pass membrane protein</topology>
    </subcellularLocation>
</comment>
<feature type="coiled-coil region" evidence="10">
    <location>
        <begin position="602"/>
        <end position="629"/>
    </location>
</feature>
<feature type="transmembrane region" description="Helical" evidence="12">
    <location>
        <begin position="225"/>
        <end position="249"/>
    </location>
</feature>
<feature type="compositionally biased region" description="Basic and acidic residues" evidence="11">
    <location>
        <begin position="501"/>
        <end position="521"/>
    </location>
</feature>
<evidence type="ECO:0000256" key="4">
    <source>
        <dbReference type="ARBA" id="ARBA00022989"/>
    </source>
</evidence>
<evidence type="ECO:0000256" key="12">
    <source>
        <dbReference type="SAM" id="Phobius"/>
    </source>
</evidence>
<evidence type="ECO:0000256" key="10">
    <source>
        <dbReference type="SAM" id="Coils"/>
    </source>
</evidence>
<evidence type="ECO:0000256" key="8">
    <source>
        <dbReference type="ARBA" id="ARBA00023224"/>
    </source>
</evidence>
<dbReference type="PRINTS" id="PR00237">
    <property type="entry name" value="GPCRRHODOPSN"/>
</dbReference>
<gene>
    <name evidence="14" type="ORF">OXX778_LOCUS1586</name>
</gene>
<organism evidence="14 15">
    <name type="scientific">Brachionus calyciflorus</name>
    <dbReference type="NCBI Taxonomy" id="104777"/>
    <lineage>
        <taxon>Eukaryota</taxon>
        <taxon>Metazoa</taxon>
        <taxon>Spiralia</taxon>
        <taxon>Gnathifera</taxon>
        <taxon>Rotifera</taxon>
        <taxon>Eurotatoria</taxon>
        <taxon>Monogononta</taxon>
        <taxon>Pseudotrocha</taxon>
        <taxon>Ploima</taxon>
        <taxon>Brachionidae</taxon>
        <taxon>Brachionus</taxon>
    </lineage>
</organism>
<feature type="transmembrane region" description="Helical" evidence="12">
    <location>
        <begin position="761"/>
        <end position="783"/>
    </location>
</feature>
<evidence type="ECO:0000259" key="13">
    <source>
        <dbReference type="PROSITE" id="PS50262"/>
    </source>
</evidence>
<keyword evidence="8 9" id="KW-0807">Transducer</keyword>
<feature type="region of interest" description="Disordered" evidence="11">
    <location>
        <begin position="575"/>
        <end position="597"/>
    </location>
</feature>
<feature type="transmembrane region" description="Helical" evidence="12">
    <location>
        <begin position="183"/>
        <end position="204"/>
    </location>
</feature>
<dbReference type="AlphaFoldDB" id="A0A813MA87"/>
<reference evidence="14" key="1">
    <citation type="submission" date="2021-02" db="EMBL/GenBank/DDBJ databases">
        <authorList>
            <person name="Nowell W R."/>
        </authorList>
    </citation>
    <scope>NUCLEOTIDE SEQUENCE</scope>
    <source>
        <strain evidence="14">Ploen Becks lab</strain>
    </source>
</reference>
<feature type="transmembrane region" description="Helical" evidence="12">
    <location>
        <begin position="721"/>
        <end position="741"/>
    </location>
</feature>
<keyword evidence="15" id="KW-1185">Reference proteome</keyword>
<evidence type="ECO:0000256" key="9">
    <source>
        <dbReference type="RuleBase" id="RU000688"/>
    </source>
</evidence>
<feature type="region of interest" description="Disordered" evidence="11">
    <location>
        <begin position="501"/>
        <end position="527"/>
    </location>
</feature>
<evidence type="ECO:0000256" key="2">
    <source>
        <dbReference type="ARBA" id="ARBA00022475"/>
    </source>
</evidence>
<keyword evidence="3 9" id="KW-0812">Transmembrane</keyword>
<dbReference type="PROSITE" id="PS00237">
    <property type="entry name" value="G_PROTEIN_RECEP_F1_1"/>
    <property type="match status" value="1"/>
</dbReference>
<dbReference type="Proteomes" id="UP000663879">
    <property type="component" value="Unassembled WGS sequence"/>
</dbReference>
<dbReference type="InterPro" id="IPR000276">
    <property type="entry name" value="GPCR_Rhodpsn"/>
</dbReference>
<feature type="transmembrane region" description="Helical" evidence="12">
    <location>
        <begin position="146"/>
        <end position="171"/>
    </location>
</feature>
<feature type="region of interest" description="Disordered" evidence="11">
    <location>
        <begin position="342"/>
        <end position="365"/>
    </location>
</feature>
<comment type="caution">
    <text evidence="14">The sequence shown here is derived from an EMBL/GenBank/DDBJ whole genome shotgun (WGS) entry which is preliminary data.</text>
</comment>
<keyword evidence="7 9" id="KW-0675">Receptor</keyword>
<evidence type="ECO:0000256" key="11">
    <source>
        <dbReference type="SAM" id="MobiDB-lite"/>
    </source>
</evidence>
<dbReference type="PROSITE" id="PS50262">
    <property type="entry name" value="G_PROTEIN_RECEP_F1_2"/>
    <property type="match status" value="1"/>
</dbReference>
<evidence type="ECO:0000313" key="14">
    <source>
        <dbReference type="EMBL" id="CAF0715455.1"/>
    </source>
</evidence>
<dbReference type="GO" id="GO:0004930">
    <property type="term" value="F:G protein-coupled receptor activity"/>
    <property type="evidence" value="ECO:0007669"/>
    <property type="project" value="UniProtKB-KW"/>
</dbReference>
<dbReference type="SMART" id="SM01381">
    <property type="entry name" value="7TM_GPCR_Srsx"/>
    <property type="match status" value="1"/>
</dbReference>
<dbReference type="PANTHER" id="PTHR24248:SF185">
    <property type="entry name" value="DOPAMINE RECEPTOR 2"/>
    <property type="match status" value="1"/>
</dbReference>
<feature type="transmembrane region" description="Helical" evidence="12">
    <location>
        <begin position="109"/>
        <end position="134"/>
    </location>
</feature>
<dbReference type="Pfam" id="PF00001">
    <property type="entry name" value="7tm_1"/>
    <property type="match status" value="2"/>
</dbReference>
<protein>
    <recommendedName>
        <fullName evidence="13">G-protein coupled receptors family 1 profile domain-containing protein</fullName>
    </recommendedName>
</protein>
<proteinExistence type="inferred from homology"/>
<dbReference type="GO" id="GO:0005886">
    <property type="term" value="C:plasma membrane"/>
    <property type="evidence" value="ECO:0007669"/>
    <property type="project" value="UniProtKB-SubCell"/>
</dbReference>
<comment type="similarity">
    <text evidence="9">Belongs to the G-protein coupled receptor 1 family.</text>
</comment>
<dbReference type="GO" id="GO:0043410">
    <property type="term" value="P:positive regulation of MAPK cascade"/>
    <property type="evidence" value="ECO:0007669"/>
    <property type="project" value="TreeGrafter"/>
</dbReference>
<dbReference type="GO" id="GO:0071880">
    <property type="term" value="P:adenylate cyclase-activating adrenergic receptor signaling pathway"/>
    <property type="evidence" value="ECO:0007669"/>
    <property type="project" value="TreeGrafter"/>
</dbReference>
<keyword evidence="2" id="KW-1003">Cell membrane</keyword>
<keyword evidence="4 12" id="KW-1133">Transmembrane helix</keyword>
<feature type="transmembrane region" description="Helical" evidence="12">
    <location>
        <begin position="269"/>
        <end position="297"/>
    </location>
</feature>
<accession>A0A813MA87</accession>
<sequence>MLSKINSTSGHSILTFYKISFFLILFLNNLTFTNADMYEYFNSNINNNNNNNIEDLGPDVSNYSFSKQESHFQVIFSDDDPSTPLNSSDNFDLIEMDNPYKVYSLPAKITLSILASTASLITVSGNLLVMLSFFLDRQIRNPTNYFILSLSVSDFVIGFVSMPFLTLYLMIGKWPFGQIICNLWLSLDYTVCLTSIYTVLFITIDRFCSVKIPAKYRKWRSPNKIIIMVMLTWLVPCGLFFTSIFAWSYGSNIEFDPRNCDVAWSSNKIFSVTLVFSYFWTTLVVIIVLYIFIYQVARNLEKKSREKQRKLSSLVGCSASNTGALVGVVVIPSSTCTKKNGLISPDDEEEELTDSQSKLNKPLSKKKRLQFIKSYHKNPSINRKDIKINKVDTFTPSSNTTSTNENEEKNKNHDSKKSNNTTTTGVKKSLKNTLATNYSYASTISKDEDFSSSYDSHSDFDNNNNKKKSVIEINREFKSPQLISLKPRPESLAVMTQDQFDEKCNNTKQSSDKKSPNKETNKPGIPFIDDEYDDLTYVLTRRQFAGKENKVPIKEEKIFIKSRSSILQKISTPIRNSFSRRSSQKSQTNETINSPSKFDLLSSQFSEEKSKLLNEKKNEQKELEVLENGSKMSNSLAVSTQTSSKITPSSTQTIFSSTFDSCSTQIGCKSPLEKTTSLTNREQATSRSVGTVTSGLITVGNGGVRPMPKRKTKHENRARKALRTITFILGAFMCCFAPWHVVSIYNSFCPNCFDSNLYHHFFYSCYFLCYLNSPINPFMYALANQQFKKTFFRILKGDWRRL</sequence>
<evidence type="ECO:0000256" key="3">
    <source>
        <dbReference type="ARBA" id="ARBA00022692"/>
    </source>
</evidence>
<dbReference type="PANTHER" id="PTHR24248">
    <property type="entry name" value="ADRENERGIC RECEPTOR-RELATED G-PROTEIN COUPLED RECEPTOR"/>
    <property type="match status" value="1"/>
</dbReference>
<dbReference type="OrthoDB" id="10071887at2759"/>
<dbReference type="EMBL" id="CAJNOC010000105">
    <property type="protein sequence ID" value="CAF0715455.1"/>
    <property type="molecule type" value="Genomic_DNA"/>
</dbReference>
<feature type="transmembrane region" description="Helical" evidence="12">
    <location>
        <begin position="12"/>
        <end position="32"/>
    </location>
</feature>
<evidence type="ECO:0000256" key="6">
    <source>
        <dbReference type="ARBA" id="ARBA00023136"/>
    </source>
</evidence>
<feature type="region of interest" description="Disordered" evidence="11">
    <location>
        <begin position="386"/>
        <end position="425"/>
    </location>
</feature>
<evidence type="ECO:0000256" key="5">
    <source>
        <dbReference type="ARBA" id="ARBA00023040"/>
    </source>
</evidence>
<feature type="domain" description="G-protein coupled receptors family 1 profile" evidence="13">
    <location>
        <begin position="125"/>
        <end position="780"/>
    </location>
</feature>
<evidence type="ECO:0000256" key="7">
    <source>
        <dbReference type="ARBA" id="ARBA00023170"/>
    </source>
</evidence>
<dbReference type="InterPro" id="IPR017452">
    <property type="entry name" value="GPCR_Rhodpsn_7TM"/>
</dbReference>
<keyword evidence="6 12" id="KW-0472">Membrane</keyword>
<dbReference type="SUPFAM" id="SSF81321">
    <property type="entry name" value="Family A G protein-coupled receptor-like"/>
    <property type="match status" value="1"/>
</dbReference>
<feature type="compositionally biased region" description="Basic and acidic residues" evidence="11">
    <location>
        <begin position="406"/>
        <end position="417"/>
    </location>
</feature>
<keyword evidence="10" id="KW-0175">Coiled coil</keyword>
<dbReference type="Gene3D" id="1.20.1070.10">
    <property type="entry name" value="Rhodopsin 7-helix transmembrane proteins"/>
    <property type="match status" value="2"/>
</dbReference>